<dbReference type="SUPFAM" id="SSF53822">
    <property type="entry name" value="Periplasmic binding protein-like I"/>
    <property type="match status" value="1"/>
</dbReference>
<keyword evidence="2" id="KW-1185">Reference proteome</keyword>
<evidence type="ECO:0000313" key="1">
    <source>
        <dbReference type="EMBL" id="GAU88350.1"/>
    </source>
</evidence>
<dbReference type="AlphaFoldDB" id="A0A1D1UIK8"/>
<gene>
    <name evidence="1" type="primary">RvY_01061-1</name>
    <name evidence="1" type="synonym">RvY_01061.1</name>
    <name evidence="1" type="ORF">RvY_01061</name>
</gene>
<evidence type="ECO:0000313" key="2">
    <source>
        <dbReference type="Proteomes" id="UP000186922"/>
    </source>
</evidence>
<comment type="caution">
    <text evidence="1">The sequence shown here is derived from an EMBL/GenBank/DDBJ whole genome shotgun (WGS) entry which is preliminary data.</text>
</comment>
<name>A0A1D1UIK8_RAMVA</name>
<protein>
    <recommendedName>
        <fullName evidence="3">Receptor ligand binding region domain-containing protein</fullName>
    </recommendedName>
</protein>
<dbReference type="Proteomes" id="UP000186922">
    <property type="component" value="Unassembled WGS sequence"/>
</dbReference>
<dbReference type="InterPro" id="IPR028082">
    <property type="entry name" value="Peripla_BP_I"/>
</dbReference>
<sequence>MYPYLIRFSFNTYSLWRIFLQMMDFYKWTNLVLIRDCCDFPKNTTTRGLINILADRNIEPYEVKFKAGSVSNTSTIVAYLKEASKYGRSKFFILTTVARMPNSVSTTVRSSDY</sequence>
<evidence type="ECO:0008006" key="3">
    <source>
        <dbReference type="Google" id="ProtNLM"/>
    </source>
</evidence>
<proteinExistence type="predicted"/>
<reference evidence="1 2" key="1">
    <citation type="journal article" date="2016" name="Nat. Commun.">
        <title>Extremotolerant tardigrade genome and improved radiotolerance of human cultured cells by tardigrade-unique protein.</title>
        <authorList>
            <person name="Hashimoto T."/>
            <person name="Horikawa D.D."/>
            <person name="Saito Y."/>
            <person name="Kuwahara H."/>
            <person name="Kozuka-Hata H."/>
            <person name="Shin-I T."/>
            <person name="Minakuchi Y."/>
            <person name="Ohishi K."/>
            <person name="Motoyama A."/>
            <person name="Aizu T."/>
            <person name="Enomoto A."/>
            <person name="Kondo K."/>
            <person name="Tanaka S."/>
            <person name="Hara Y."/>
            <person name="Koshikawa S."/>
            <person name="Sagara H."/>
            <person name="Miura T."/>
            <person name="Yokobori S."/>
            <person name="Miyagawa K."/>
            <person name="Suzuki Y."/>
            <person name="Kubo T."/>
            <person name="Oyama M."/>
            <person name="Kohara Y."/>
            <person name="Fujiyama A."/>
            <person name="Arakawa K."/>
            <person name="Katayama T."/>
            <person name="Toyoda A."/>
            <person name="Kunieda T."/>
        </authorList>
    </citation>
    <scope>NUCLEOTIDE SEQUENCE [LARGE SCALE GENOMIC DNA]</scope>
    <source>
        <strain evidence="1 2">YOKOZUNA-1</strain>
    </source>
</reference>
<accession>A0A1D1UIK8</accession>
<organism evidence="1 2">
    <name type="scientific">Ramazzottius varieornatus</name>
    <name type="common">Water bear</name>
    <name type="synonym">Tardigrade</name>
    <dbReference type="NCBI Taxonomy" id="947166"/>
    <lineage>
        <taxon>Eukaryota</taxon>
        <taxon>Metazoa</taxon>
        <taxon>Ecdysozoa</taxon>
        <taxon>Tardigrada</taxon>
        <taxon>Eutardigrada</taxon>
        <taxon>Parachela</taxon>
        <taxon>Hypsibioidea</taxon>
        <taxon>Ramazzottiidae</taxon>
        <taxon>Ramazzottius</taxon>
    </lineage>
</organism>
<dbReference type="EMBL" id="BDGG01000001">
    <property type="protein sequence ID" value="GAU88350.1"/>
    <property type="molecule type" value="Genomic_DNA"/>
</dbReference>